<feature type="region of interest" description="Disordered" evidence="1">
    <location>
        <begin position="257"/>
        <end position="298"/>
    </location>
</feature>
<reference evidence="3 4" key="1">
    <citation type="submission" date="2020-02" db="EMBL/GenBank/DDBJ databases">
        <authorList>
            <person name="Ferguson B K."/>
        </authorList>
    </citation>
    <scope>NUCLEOTIDE SEQUENCE [LARGE SCALE GENOMIC DNA]</scope>
</reference>
<evidence type="ECO:0000259" key="2">
    <source>
        <dbReference type="Pfam" id="PF21787"/>
    </source>
</evidence>
<dbReference type="AlphaFoldDB" id="A0A6H5HB52"/>
<feature type="domain" description="Transposable element P transposase-like RNase H" evidence="2">
    <location>
        <begin position="395"/>
        <end position="471"/>
    </location>
</feature>
<accession>A0A6H5HB52</accession>
<keyword evidence="4" id="KW-1185">Reference proteome</keyword>
<feature type="compositionally biased region" description="Polar residues" evidence="1">
    <location>
        <begin position="258"/>
        <end position="276"/>
    </location>
</feature>
<dbReference type="OrthoDB" id="6627544at2759"/>
<protein>
    <recommendedName>
        <fullName evidence="2">Transposable element P transposase-like RNase H domain-containing protein</fullName>
    </recommendedName>
</protein>
<proteinExistence type="predicted"/>
<organism evidence="3 4">
    <name type="scientific">Nesidiocoris tenuis</name>
    <dbReference type="NCBI Taxonomy" id="355587"/>
    <lineage>
        <taxon>Eukaryota</taxon>
        <taxon>Metazoa</taxon>
        <taxon>Ecdysozoa</taxon>
        <taxon>Arthropoda</taxon>
        <taxon>Hexapoda</taxon>
        <taxon>Insecta</taxon>
        <taxon>Pterygota</taxon>
        <taxon>Neoptera</taxon>
        <taxon>Paraneoptera</taxon>
        <taxon>Hemiptera</taxon>
        <taxon>Heteroptera</taxon>
        <taxon>Panheteroptera</taxon>
        <taxon>Cimicomorpha</taxon>
        <taxon>Miridae</taxon>
        <taxon>Dicyphina</taxon>
        <taxon>Nesidiocoris</taxon>
    </lineage>
</organism>
<evidence type="ECO:0000256" key="1">
    <source>
        <dbReference type="SAM" id="MobiDB-lite"/>
    </source>
</evidence>
<evidence type="ECO:0000313" key="4">
    <source>
        <dbReference type="Proteomes" id="UP000479000"/>
    </source>
</evidence>
<name>A0A6H5HB52_9HEMI</name>
<feature type="region of interest" description="Disordered" evidence="1">
    <location>
        <begin position="326"/>
        <end position="346"/>
    </location>
</feature>
<dbReference type="Pfam" id="PF21787">
    <property type="entry name" value="TNP-like_RNaseH_N"/>
    <property type="match status" value="1"/>
</dbReference>
<evidence type="ECO:0000313" key="3">
    <source>
        <dbReference type="EMBL" id="CAB0013946.1"/>
    </source>
</evidence>
<dbReference type="Proteomes" id="UP000479000">
    <property type="component" value="Unassembled WGS sequence"/>
</dbReference>
<dbReference type="InterPro" id="IPR048365">
    <property type="entry name" value="TNP-like_RNaseH_N"/>
</dbReference>
<gene>
    <name evidence="3" type="ORF">NTEN_LOCUS18489</name>
</gene>
<sequence length="904" mass="102136">MRGQEPNDDFLEKLFVFQLQASFVTTTSAGRSHPHRASWPPAARLILALEGRSALHSPDKNKVWCSVAEFVADESMGGYFMLCKRHFKKSSFRDPTRRNLRFRIDPCYKTGPLNPKTGDYCPIGQEEQFDFDVDEESAVMVVEDNFPNVTENVTNLLESEIIVGEPLISDTVLDSDSDNFSDNWIDPEEDNIDKDIASSEFVFDATPLASICFTRDDQSSECETSLDEKRQKIITRLTRLISDDLISGAPVIQDVEKSQNSISVTGRSSQSANHMSQPLGRTARSPPNKKRKKINAENEKAHSLMMESSRHYRLLKSTLVQGPIGNLSTSTTGTTGEQFSPSLPSMRESTDAVMNDVFRAVAERMSYNEDDQYPYCALLWDKIPIYREACPDLLADTPELADYALVFMAVGLFHQWCQPLAYQFMSNDQGASAVADIVRRVLNRCYQSGIRVKATICDWTIQNRMAYARLGVSSRHQYLLLAQMKLVSHDMKEFPQLKSWQASGWIATVDGMKSLWNDLRVELSYMKFLELTHLNLSPIEWLLDAVRIYWNPEEPSLPPTAQEFSLTMESCMRLGIVNSFSGPYSQHFLGIRSRSMRKHFVCTFHWSISKKQTFRFHKTRKVWRRSQQLRRHVVKRKLSFDSCSSHSPTKLKNDKQLQKIIVSWITTSWILSPTGRRSIAATRTSRPSLMGVPDLLSLLSESKQTRSGILYDAMKPSVLNAQGRIWSNRRSRNTSPLGVQACCSDSVARLTPMYRLLYTSVYDGTAYNARNRNAFALVHQSDPDDRSDANGGHLLCIQSSRLGTWTDTGPTTEDGGRGGVGALSRGGEVIRKAALYALTTSAHKSETGQRPRLNSGILSSVRAPTIGEEILGPYQFRSGKRFCQSRLFGGHKTSTKFWENISWY</sequence>
<dbReference type="EMBL" id="CADCXU010027053">
    <property type="protein sequence ID" value="CAB0013946.1"/>
    <property type="molecule type" value="Genomic_DNA"/>
</dbReference>